<dbReference type="Proteomes" id="UP000321776">
    <property type="component" value="Unassembled WGS sequence"/>
</dbReference>
<proteinExistence type="predicted"/>
<comment type="caution">
    <text evidence="1">The sequence shown here is derived from an EMBL/GenBank/DDBJ whole genome shotgun (WGS) entry which is preliminary data.</text>
</comment>
<sequence length="25" mass="3203">MLDHLWVFVARRVRDNLQRRKQEVH</sequence>
<organism evidence="1 2">
    <name type="scientific">Paraburkholderia azotifigens</name>
    <dbReference type="NCBI Taxonomy" id="2057004"/>
    <lineage>
        <taxon>Bacteria</taxon>
        <taxon>Pseudomonadati</taxon>
        <taxon>Pseudomonadota</taxon>
        <taxon>Betaproteobacteria</taxon>
        <taxon>Burkholderiales</taxon>
        <taxon>Burkholderiaceae</taxon>
        <taxon>Paraburkholderia</taxon>
    </lineage>
</organism>
<name>A0A5C6VW95_9BURK</name>
<evidence type="ECO:0000313" key="1">
    <source>
        <dbReference type="EMBL" id="TXC89219.1"/>
    </source>
</evidence>
<accession>A0A5C6VW95</accession>
<evidence type="ECO:0000313" key="2">
    <source>
        <dbReference type="Proteomes" id="UP000321776"/>
    </source>
</evidence>
<reference evidence="1 2" key="1">
    <citation type="journal article" date="2018" name="Int. J. Syst. Evol. Microbiol.">
        <title>Paraburkholderia azotifigens sp. nov., a nitrogen-fixing bacterium isolated from paddy soil.</title>
        <authorList>
            <person name="Choi G.M."/>
            <person name="Im W.T."/>
        </authorList>
    </citation>
    <scope>NUCLEOTIDE SEQUENCE [LARGE SCALE GENOMIC DNA]</scope>
    <source>
        <strain evidence="1 2">NF 2-5-3</strain>
    </source>
</reference>
<gene>
    <name evidence="1" type="ORF">FRZ40_15635</name>
</gene>
<protein>
    <submittedName>
        <fullName evidence="1">Uncharacterized protein</fullName>
    </submittedName>
</protein>
<dbReference type="AlphaFoldDB" id="A0A5C6VW95"/>
<dbReference type="EMBL" id="VOQS01000001">
    <property type="protein sequence ID" value="TXC89219.1"/>
    <property type="molecule type" value="Genomic_DNA"/>
</dbReference>